<keyword evidence="2" id="KW-0472">Membrane</keyword>
<reference evidence="3" key="1">
    <citation type="submission" date="2023-08" db="EMBL/GenBank/DDBJ databases">
        <title>Black Yeasts Isolated from many extreme environments.</title>
        <authorList>
            <person name="Coleine C."/>
            <person name="Stajich J.E."/>
            <person name="Selbmann L."/>
        </authorList>
    </citation>
    <scope>NUCLEOTIDE SEQUENCE</scope>
    <source>
        <strain evidence="3">CCFEE 5810</strain>
    </source>
</reference>
<dbReference type="AlphaFoldDB" id="A0AAN7WC41"/>
<dbReference type="EMBL" id="JAVRQU010000014">
    <property type="protein sequence ID" value="KAK5695415.1"/>
    <property type="molecule type" value="Genomic_DNA"/>
</dbReference>
<feature type="region of interest" description="Disordered" evidence="1">
    <location>
        <begin position="168"/>
        <end position="201"/>
    </location>
</feature>
<feature type="transmembrane region" description="Helical" evidence="2">
    <location>
        <begin position="136"/>
        <end position="158"/>
    </location>
</feature>
<sequence length="395" mass="40443">MSNAVGGEWIQYCAEYASTQTVSYTVTGDYPGSQWYGESVATSTRGQASFSAVPGMQVRPSSVTSPALLETITESSTTAAAGSSATTNSELSASCSPSGCIVTSTSLISLLPAASSDSTSNIEAQNSSSNTTSPGLIAGVAVGAAAICALILAALWFIRRRWLPCCGGQRHNKSSNPGSSSEKLGTANSTPPSTGHAEAEKNTSTFLSPDHIHQPVELEGRSGSVSAPWPVDTIAVRGLGIAGVNQKRYAPTNPDPTSATDGDAEHSPIDISLPVVLSEAADERPLPASPAISGPASPPSSPPNEGESAVSPLTPAYKHTSSTPYTPSAYAYEPPSSVPRTVAVAPPSLGQEYSLVSLGSSSNIYRGLSQRGGAPWAYLSPEDAVRGGWRNGEDA</sequence>
<accession>A0AAN7WC41</accession>
<evidence type="ECO:0000256" key="2">
    <source>
        <dbReference type="SAM" id="Phobius"/>
    </source>
</evidence>
<gene>
    <name evidence="3" type="ORF">LTR97_008922</name>
</gene>
<evidence type="ECO:0000313" key="3">
    <source>
        <dbReference type="EMBL" id="KAK5695415.1"/>
    </source>
</evidence>
<dbReference type="Proteomes" id="UP001310594">
    <property type="component" value="Unassembled WGS sequence"/>
</dbReference>
<feature type="region of interest" description="Disordered" evidence="1">
    <location>
        <begin position="371"/>
        <end position="395"/>
    </location>
</feature>
<feature type="compositionally biased region" description="Polar residues" evidence="1">
    <location>
        <begin position="174"/>
        <end position="193"/>
    </location>
</feature>
<organism evidence="3 4">
    <name type="scientific">Elasticomyces elasticus</name>
    <dbReference type="NCBI Taxonomy" id="574655"/>
    <lineage>
        <taxon>Eukaryota</taxon>
        <taxon>Fungi</taxon>
        <taxon>Dikarya</taxon>
        <taxon>Ascomycota</taxon>
        <taxon>Pezizomycotina</taxon>
        <taxon>Dothideomycetes</taxon>
        <taxon>Dothideomycetidae</taxon>
        <taxon>Mycosphaerellales</taxon>
        <taxon>Teratosphaeriaceae</taxon>
        <taxon>Elasticomyces</taxon>
    </lineage>
</organism>
<comment type="caution">
    <text evidence="3">The sequence shown here is derived from an EMBL/GenBank/DDBJ whole genome shotgun (WGS) entry which is preliminary data.</text>
</comment>
<feature type="region of interest" description="Disordered" evidence="1">
    <location>
        <begin position="246"/>
        <end position="268"/>
    </location>
</feature>
<keyword evidence="2" id="KW-0812">Transmembrane</keyword>
<proteinExistence type="predicted"/>
<name>A0AAN7WC41_9PEZI</name>
<feature type="region of interest" description="Disordered" evidence="1">
    <location>
        <begin position="282"/>
        <end position="339"/>
    </location>
</feature>
<keyword evidence="2" id="KW-1133">Transmembrane helix</keyword>
<evidence type="ECO:0000256" key="1">
    <source>
        <dbReference type="SAM" id="MobiDB-lite"/>
    </source>
</evidence>
<evidence type="ECO:0000313" key="4">
    <source>
        <dbReference type="Proteomes" id="UP001310594"/>
    </source>
</evidence>
<protein>
    <submittedName>
        <fullName evidence="3">Uncharacterized protein</fullName>
    </submittedName>
</protein>